<feature type="domain" description="Glycosyl transferase family 1" evidence="1">
    <location>
        <begin position="210"/>
        <end position="379"/>
    </location>
</feature>
<dbReference type="Gene3D" id="3.40.50.2000">
    <property type="entry name" value="Glycogen Phosphorylase B"/>
    <property type="match status" value="2"/>
</dbReference>
<dbReference type="Proteomes" id="UP001304300">
    <property type="component" value="Chromosome"/>
</dbReference>
<dbReference type="AlphaFoldDB" id="A0AAQ3LCM8"/>
<dbReference type="InterPro" id="IPR001296">
    <property type="entry name" value="Glyco_trans_1"/>
</dbReference>
<evidence type="ECO:0000313" key="4">
    <source>
        <dbReference type="Proteomes" id="UP001304300"/>
    </source>
</evidence>
<dbReference type="InterPro" id="IPR028098">
    <property type="entry name" value="Glyco_trans_4-like_N"/>
</dbReference>
<sequence>MRILYVHQYFSTPSGAAGTRSYEFGKRLVQAGHDVTILCGESSLTRVCGVKKDTAGHFDVEGMQVIQVPISSSNQDSYLKRVLSFSKFSVVSAKFALKLDYELILTSSTPLTVGIPGLVAKVFRRKKFVFEVRDLWPELPRAMGIIRNRLVLSLLSSFEVCCYRAADACIGLSPGIVAGIRAKKAGGEVLEISNGCDLDYFKPGGSSSFPIKGVNDGDFRAVFCGAHGRANGLNAILDAASELKKCQRIDVKLIFIGDGQLKKSLIARAKTEKLENCIFLDPMPKEELAQLMSCADLGLMVLADVEAFHYGTSPNKFFDYIASGLPVLCNYPGWVSDLIAQWDCGVSLPPGDRHAFAEALVQMADNRNRTRLLGKNARKLAESQFDRDVLFQRLRDLLMRL</sequence>
<gene>
    <name evidence="3" type="ORF">RZN69_07465</name>
</gene>
<proteinExistence type="predicted"/>
<evidence type="ECO:0000259" key="2">
    <source>
        <dbReference type="Pfam" id="PF13579"/>
    </source>
</evidence>
<organism evidence="3 4">
    <name type="scientific">Rubellicoccus peritrichatus</name>
    <dbReference type="NCBI Taxonomy" id="3080537"/>
    <lineage>
        <taxon>Bacteria</taxon>
        <taxon>Pseudomonadati</taxon>
        <taxon>Verrucomicrobiota</taxon>
        <taxon>Opitutia</taxon>
        <taxon>Puniceicoccales</taxon>
        <taxon>Cerasicoccaceae</taxon>
        <taxon>Rubellicoccus</taxon>
    </lineage>
</organism>
<accession>A0AAQ3LCM8</accession>
<dbReference type="PANTHER" id="PTHR45947:SF3">
    <property type="entry name" value="SULFOQUINOVOSYL TRANSFERASE SQD2"/>
    <property type="match status" value="1"/>
</dbReference>
<dbReference type="SUPFAM" id="SSF53756">
    <property type="entry name" value="UDP-Glycosyltransferase/glycogen phosphorylase"/>
    <property type="match status" value="1"/>
</dbReference>
<name>A0AAQ3LCM8_9BACT</name>
<dbReference type="InterPro" id="IPR050194">
    <property type="entry name" value="Glycosyltransferase_grp1"/>
</dbReference>
<dbReference type="EMBL" id="CP136920">
    <property type="protein sequence ID" value="WOO42927.1"/>
    <property type="molecule type" value="Genomic_DNA"/>
</dbReference>
<dbReference type="Pfam" id="PF00534">
    <property type="entry name" value="Glycos_transf_1"/>
    <property type="match status" value="1"/>
</dbReference>
<evidence type="ECO:0000259" key="1">
    <source>
        <dbReference type="Pfam" id="PF00534"/>
    </source>
</evidence>
<dbReference type="CDD" id="cd03794">
    <property type="entry name" value="GT4_WbuB-like"/>
    <property type="match status" value="1"/>
</dbReference>
<dbReference type="Pfam" id="PF13579">
    <property type="entry name" value="Glyco_trans_4_4"/>
    <property type="match status" value="1"/>
</dbReference>
<protein>
    <submittedName>
        <fullName evidence="3">Glycosyltransferase family 4 protein</fullName>
    </submittedName>
</protein>
<dbReference type="GO" id="GO:0016758">
    <property type="term" value="F:hexosyltransferase activity"/>
    <property type="evidence" value="ECO:0007669"/>
    <property type="project" value="TreeGrafter"/>
</dbReference>
<feature type="domain" description="Glycosyltransferase subfamily 4-like N-terminal" evidence="2">
    <location>
        <begin position="15"/>
        <end position="186"/>
    </location>
</feature>
<dbReference type="RefSeq" id="WP_317835461.1">
    <property type="nucleotide sequence ID" value="NZ_CP136920.1"/>
</dbReference>
<evidence type="ECO:0000313" key="3">
    <source>
        <dbReference type="EMBL" id="WOO42927.1"/>
    </source>
</evidence>
<dbReference type="KEGG" id="puo:RZN69_07465"/>
<keyword evidence="4" id="KW-1185">Reference proteome</keyword>
<dbReference type="PANTHER" id="PTHR45947">
    <property type="entry name" value="SULFOQUINOVOSYL TRANSFERASE SQD2"/>
    <property type="match status" value="1"/>
</dbReference>
<reference evidence="3 4" key="1">
    <citation type="submission" date="2023-10" db="EMBL/GenBank/DDBJ databases">
        <title>Rubellicoccus peritrichatus gen. nov., sp. nov., isolated from an algae of coral reef tank.</title>
        <authorList>
            <person name="Luo J."/>
        </authorList>
    </citation>
    <scope>NUCLEOTIDE SEQUENCE [LARGE SCALE GENOMIC DNA]</scope>
    <source>
        <strain evidence="3 4">CR14</strain>
    </source>
</reference>